<dbReference type="GO" id="GO:0070920">
    <property type="term" value="P:regulation of regulatory ncRNA processing"/>
    <property type="evidence" value="ECO:0000318"/>
    <property type="project" value="GO_Central"/>
</dbReference>
<keyword evidence="1 2" id="KW-0694">RNA-binding</keyword>
<dbReference type="GO" id="GO:0005737">
    <property type="term" value="C:cytoplasm"/>
    <property type="evidence" value="ECO:0000318"/>
    <property type="project" value="GO_Central"/>
</dbReference>
<dbReference type="eggNOG" id="KOG4292">
    <property type="taxonomic scope" value="Eukaryota"/>
</dbReference>
<dbReference type="Gene3D" id="3.30.160.20">
    <property type="match status" value="2"/>
</dbReference>
<dbReference type="GO" id="GO:0070578">
    <property type="term" value="C:RISC-loading complex"/>
    <property type="evidence" value="ECO:0000318"/>
    <property type="project" value="GO_Central"/>
</dbReference>
<dbReference type="OrthoDB" id="6780167at2759"/>
<accession>A0A139WIA7</accession>
<proteinExistence type="predicted"/>
<feature type="domain" description="DRBM" evidence="3">
    <location>
        <begin position="87"/>
        <end position="153"/>
    </location>
</feature>
<dbReference type="EMBL" id="KQ971339">
    <property type="protein sequence ID" value="KYB27738.1"/>
    <property type="molecule type" value="Genomic_DNA"/>
</dbReference>
<dbReference type="InParanoid" id="A0A139WIA7"/>
<evidence type="ECO:0000256" key="1">
    <source>
        <dbReference type="ARBA" id="ARBA00022884"/>
    </source>
</evidence>
<dbReference type="PANTHER" id="PTHR46205:SF3">
    <property type="entry name" value="LOQUACIOUS, ISOFORM B"/>
    <property type="match status" value="1"/>
</dbReference>
<dbReference type="PROSITE" id="PS50137">
    <property type="entry name" value="DS_RBD"/>
    <property type="match status" value="2"/>
</dbReference>
<dbReference type="KEGG" id="tca:103312757"/>
<keyword evidence="5" id="KW-1185">Reference proteome</keyword>
<evidence type="ECO:0000256" key="2">
    <source>
        <dbReference type="PROSITE-ProRule" id="PRU00266"/>
    </source>
</evidence>
<dbReference type="GO" id="GO:0030422">
    <property type="term" value="P:siRNA processing"/>
    <property type="evidence" value="ECO:0000318"/>
    <property type="project" value="GO_Central"/>
</dbReference>
<gene>
    <name evidence="4" type="primary">AUGUSTUS-3.0.2_32955</name>
    <name evidence="4" type="ORF">TcasGA2_TC032955</name>
</gene>
<sequence length="288" mass="32285">MNGKTPISLLQELMAARGISLPVYIEEGFGTSFKCTVKAGGVTACGYGTSKKNAKHESAKNALVKLRREDKSPEIKPRAENNNLFRNFVGELNEYAASRYGAKYPSYDFLTVSVDGEFFFKCSFANEESIGEGMNKKDAKQDSARKMLELVKKNQPVYERKVQEKTTITINNVEEIIEKYKQHSLSETSMVNSSKAGQVFEPTPGIILADEESIDSLRNKLKSHNICYTLTQFQINPCIMYVQINGTDLCFMAVGDDREEATRNVLRQVLQVKKTGCSLSTNHLLNFN</sequence>
<dbReference type="GO" id="GO:0005634">
    <property type="term" value="C:nucleus"/>
    <property type="evidence" value="ECO:0000318"/>
    <property type="project" value="GO_Central"/>
</dbReference>
<dbReference type="InterPro" id="IPR014720">
    <property type="entry name" value="dsRBD_dom"/>
</dbReference>
<dbReference type="Proteomes" id="UP000007266">
    <property type="component" value="Linkage group 4"/>
</dbReference>
<dbReference type="GO" id="GO:0035197">
    <property type="term" value="F:siRNA binding"/>
    <property type="evidence" value="ECO:0000318"/>
    <property type="project" value="GO_Central"/>
</dbReference>
<dbReference type="InterPro" id="IPR051247">
    <property type="entry name" value="RLC_Component"/>
</dbReference>
<feature type="domain" description="DRBM" evidence="3">
    <location>
        <begin position="5"/>
        <end position="68"/>
    </location>
</feature>
<organism evidence="4 5">
    <name type="scientific">Tribolium castaneum</name>
    <name type="common">Red flour beetle</name>
    <dbReference type="NCBI Taxonomy" id="7070"/>
    <lineage>
        <taxon>Eukaryota</taxon>
        <taxon>Metazoa</taxon>
        <taxon>Ecdysozoa</taxon>
        <taxon>Arthropoda</taxon>
        <taxon>Hexapoda</taxon>
        <taxon>Insecta</taxon>
        <taxon>Pterygota</taxon>
        <taxon>Neoptera</taxon>
        <taxon>Endopterygota</taxon>
        <taxon>Coleoptera</taxon>
        <taxon>Polyphaga</taxon>
        <taxon>Cucujiformia</taxon>
        <taxon>Tenebrionidae</taxon>
        <taxon>Tenebrionidae incertae sedis</taxon>
        <taxon>Tribolium</taxon>
    </lineage>
</organism>
<dbReference type="GO" id="GO:0003725">
    <property type="term" value="F:double-stranded RNA binding"/>
    <property type="evidence" value="ECO:0000318"/>
    <property type="project" value="GO_Central"/>
</dbReference>
<dbReference type="STRING" id="7070.A0A139WIA7"/>
<dbReference type="eggNOG" id="KOG1217">
    <property type="taxonomic scope" value="Eukaryota"/>
</dbReference>
<dbReference type="OMA" id="KSHNICY"/>
<evidence type="ECO:0000313" key="5">
    <source>
        <dbReference type="Proteomes" id="UP000007266"/>
    </source>
</evidence>
<dbReference type="SMART" id="SM00358">
    <property type="entry name" value="DSRM"/>
    <property type="match status" value="2"/>
</dbReference>
<dbReference type="PANTHER" id="PTHR46205">
    <property type="entry name" value="LOQUACIOUS, ISOFORM B"/>
    <property type="match status" value="1"/>
</dbReference>
<dbReference type="CDD" id="cd00048">
    <property type="entry name" value="DSRM_SF"/>
    <property type="match status" value="1"/>
</dbReference>
<evidence type="ECO:0000313" key="4">
    <source>
        <dbReference type="EMBL" id="KYB27738.1"/>
    </source>
</evidence>
<protein>
    <recommendedName>
        <fullName evidence="3">DRBM domain-containing protein</fullName>
    </recommendedName>
</protein>
<dbReference type="AlphaFoldDB" id="A0A139WIA7"/>
<evidence type="ECO:0000259" key="3">
    <source>
        <dbReference type="PROSITE" id="PS50137"/>
    </source>
</evidence>
<dbReference type="Pfam" id="PF00035">
    <property type="entry name" value="dsrm"/>
    <property type="match status" value="2"/>
</dbReference>
<dbReference type="SUPFAM" id="SSF54768">
    <property type="entry name" value="dsRNA-binding domain-like"/>
    <property type="match status" value="2"/>
</dbReference>
<reference evidence="4 5" key="2">
    <citation type="journal article" date="2010" name="Nucleic Acids Res.">
        <title>BeetleBase in 2010: revisions to provide comprehensive genomic information for Tribolium castaneum.</title>
        <authorList>
            <person name="Kim H.S."/>
            <person name="Murphy T."/>
            <person name="Xia J."/>
            <person name="Caragea D."/>
            <person name="Park Y."/>
            <person name="Beeman R.W."/>
            <person name="Lorenzen M.D."/>
            <person name="Butcher S."/>
            <person name="Manak J.R."/>
            <person name="Brown S.J."/>
        </authorList>
    </citation>
    <scope>GENOME REANNOTATION</scope>
    <source>
        <strain evidence="4 5">Georgia GA2</strain>
    </source>
</reference>
<name>A0A139WIA7_TRICA</name>
<reference evidence="4 5" key="1">
    <citation type="journal article" date="2008" name="Nature">
        <title>The genome of the model beetle and pest Tribolium castaneum.</title>
        <authorList>
            <consortium name="Tribolium Genome Sequencing Consortium"/>
            <person name="Richards S."/>
            <person name="Gibbs R.A."/>
            <person name="Weinstock G.M."/>
            <person name="Brown S.J."/>
            <person name="Denell R."/>
            <person name="Beeman R.W."/>
            <person name="Gibbs R."/>
            <person name="Beeman R.W."/>
            <person name="Brown S.J."/>
            <person name="Bucher G."/>
            <person name="Friedrich M."/>
            <person name="Grimmelikhuijzen C.J."/>
            <person name="Klingler M."/>
            <person name="Lorenzen M."/>
            <person name="Richards S."/>
            <person name="Roth S."/>
            <person name="Schroder R."/>
            <person name="Tautz D."/>
            <person name="Zdobnov E.M."/>
            <person name="Muzny D."/>
            <person name="Gibbs R.A."/>
            <person name="Weinstock G.M."/>
            <person name="Attaway T."/>
            <person name="Bell S."/>
            <person name="Buhay C.J."/>
            <person name="Chandrabose M.N."/>
            <person name="Chavez D."/>
            <person name="Clerk-Blankenburg K.P."/>
            <person name="Cree A."/>
            <person name="Dao M."/>
            <person name="Davis C."/>
            <person name="Chacko J."/>
            <person name="Dinh H."/>
            <person name="Dugan-Rocha S."/>
            <person name="Fowler G."/>
            <person name="Garner T.T."/>
            <person name="Garnes J."/>
            <person name="Gnirke A."/>
            <person name="Hawes A."/>
            <person name="Hernandez J."/>
            <person name="Hines S."/>
            <person name="Holder M."/>
            <person name="Hume J."/>
            <person name="Jhangiani S.N."/>
            <person name="Joshi V."/>
            <person name="Khan Z.M."/>
            <person name="Jackson L."/>
            <person name="Kovar C."/>
            <person name="Kowis A."/>
            <person name="Lee S."/>
            <person name="Lewis L.R."/>
            <person name="Margolis J."/>
            <person name="Morgan M."/>
            <person name="Nazareth L.V."/>
            <person name="Nguyen N."/>
            <person name="Okwuonu G."/>
            <person name="Parker D."/>
            <person name="Richards S."/>
            <person name="Ruiz S.J."/>
            <person name="Santibanez J."/>
            <person name="Savard J."/>
            <person name="Scherer S.E."/>
            <person name="Schneider B."/>
            <person name="Sodergren E."/>
            <person name="Tautz D."/>
            <person name="Vattahil S."/>
            <person name="Villasana D."/>
            <person name="White C.S."/>
            <person name="Wright R."/>
            <person name="Park Y."/>
            <person name="Beeman R.W."/>
            <person name="Lord J."/>
            <person name="Oppert B."/>
            <person name="Lorenzen M."/>
            <person name="Brown S."/>
            <person name="Wang L."/>
            <person name="Savard J."/>
            <person name="Tautz D."/>
            <person name="Richards S."/>
            <person name="Weinstock G."/>
            <person name="Gibbs R.A."/>
            <person name="Liu Y."/>
            <person name="Worley K."/>
            <person name="Weinstock G."/>
            <person name="Elsik C.G."/>
            <person name="Reese J.T."/>
            <person name="Elhaik E."/>
            <person name="Landan G."/>
            <person name="Graur D."/>
            <person name="Arensburger P."/>
            <person name="Atkinson P."/>
            <person name="Beeman R.W."/>
            <person name="Beidler J."/>
            <person name="Brown S.J."/>
            <person name="Demuth J.P."/>
            <person name="Drury D.W."/>
            <person name="Du Y.Z."/>
            <person name="Fujiwara H."/>
            <person name="Lorenzen M."/>
            <person name="Maselli V."/>
            <person name="Osanai M."/>
            <person name="Park Y."/>
            <person name="Robertson H.M."/>
            <person name="Tu Z."/>
            <person name="Wang J.J."/>
            <person name="Wang S."/>
            <person name="Richards S."/>
            <person name="Song H."/>
            <person name="Zhang L."/>
            <person name="Sodergren E."/>
            <person name="Werner D."/>
            <person name="Stanke M."/>
            <person name="Morgenstern B."/>
            <person name="Solovyev V."/>
            <person name="Kosarev P."/>
            <person name="Brown G."/>
            <person name="Chen H.C."/>
            <person name="Ermolaeva O."/>
            <person name="Hlavina W."/>
            <person name="Kapustin Y."/>
            <person name="Kiryutin B."/>
            <person name="Kitts P."/>
            <person name="Maglott D."/>
            <person name="Pruitt K."/>
            <person name="Sapojnikov V."/>
            <person name="Souvorov A."/>
            <person name="Mackey A.J."/>
            <person name="Waterhouse R.M."/>
            <person name="Wyder S."/>
            <person name="Zdobnov E.M."/>
            <person name="Zdobnov E.M."/>
            <person name="Wyder S."/>
            <person name="Kriventseva E.V."/>
            <person name="Kadowaki T."/>
            <person name="Bork P."/>
            <person name="Aranda M."/>
            <person name="Bao R."/>
            <person name="Beermann A."/>
            <person name="Berns N."/>
            <person name="Bolognesi R."/>
            <person name="Bonneton F."/>
            <person name="Bopp D."/>
            <person name="Brown S.J."/>
            <person name="Bucher G."/>
            <person name="Butts T."/>
            <person name="Chaumot A."/>
            <person name="Denell R.E."/>
            <person name="Ferrier D.E."/>
            <person name="Friedrich M."/>
            <person name="Gordon C.M."/>
            <person name="Jindra M."/>
            <person name="Klingler M."/>
            <person name="Lan Q."/>
            <person name="Lattorff H.M."/>
            <person name="Laudet V."/>
            <person name="von Levetsow C."/>
            <person name="Liu Z."/>
            <person name="Lutz R."/>
            <person name="Lynch J.A."/>
            <person name="da Fonseca R.N."/>
            <person name="Posnien N."/>
            <person name="Reuter R."/>
            <person name="Roth S."/>
            <person name="Savard J."/>
            <person name="Schinko J.B."/>
            <person name="Schmitt C."/>
            <person name="Schoppmeier M."/>
            <person name="Schroder R."/>
            <person name="Shippy T.D."/>
            <person name="Simonnet F."/>
            <person name="Marques-Souza H."/>
            <person name="Tautz D."/>
            <person name="Tomoyasu Y."/>
            <person name="Trauner J."/>
            <person name="Van der Zee M."/>
            <person name="Vervoort M."/>
            <person name="Wittkopp N."/>
            <person name="Wimmer E.A."/>
            <person name="Yang X."/>
            <person name="Jones A.K."/>
            <person name="Sattelle D.B."/>
            <person name="Ebert P.R."/>
            <person name="Nelson D."/>
            <person name="Scott J.G."/>
            <person name="Beeman R.W."/>
            <person name="Muthukrishnan S."/>
            <person name="Kramer K.J."/>
            <person name="Arakane Y."/>
            <person name="Beeman R.W."/>
            <person name="Zhu Q."/>
            <person name="Hogenkamp D."/>
            <person name="Dixit R."/>
            <person name="Oppert B."/>
            <person name="Jiang H."/>
            <person name="Zou Z."/>
            <person name="Marshall J."/>
            <person name="Elpidina E."/>
            <person name="Vinokurov K."/>
            <person name="Oppert C."/>
            <person name="Zou Z."/>
            <person name="Evans J."/>
            <person name="Lu Z."/>
            <person name="Zhao P."/>
            <person name="Sumathipala N."/>
            <person name="Altincicek B."/>
            <person name="Vilcinskas A."/>
            <person name="Williams M."/>
            <person name="Hultmark D."/>
            <person name="Hetru C."/>
            <person name="Jiang H."/>
            <person name="Grimmelikhuijzen C.J."/>
            <person name="Hauser F."/>
            <person name="Cazzamali G."/>
            <person name="Williamson M."/>
            <person name="Park Y."/>
            <person name="Li B."/>
            <person name="Tanaka Y."/>
            <person name="Predel R."/>
            <person name="Neupert S."/>
            <person name="Schachtner J."/>
            <person name="Verleyen P."/>
            <person name="Raible F."/>
            <person name="Bork P."/>
            <person name="Friedrich M."/>
            <person name="Walden K.K."/>
            <person name="Robertson H.M."/>
            <person name="Angeli S."/>
            <person name="Foret S."/>
            <person name="Bucher G."/>
            <person name="Schuetz S."/>
            <person name="Maleszka R."/>
            <person name="Wimmer E.A."/>
            <person name="Beeman R.W."/>
            <person name="Lorenzen M."/>
            <person name="Tomoyasu Y."/>
            <person name="Miller S.C."/>
            <person name="Grossmann D."/>
            <person name="Bucher G."/>
        </authorList>
    </citation>
    <scope>NUCLEOTIDE SEQUENCE [LARGE SCALE GENOMIC DNA]</scope>
    <source>
        <strain evidence="4 5">Georgia GA2</strain>
    </source>
</reference>
<dbReference type="GO" id="GO:0016442">
    <property type="term" value="C:RISC complex"/>
    <property type="evidence" value="ECO:0000318"/>
    <property type="project" value="GO_Central"/>
</dbReference>
<dbReference type="eggNOG" id="KOG3732">
    <property type="taxonomic scope" value="Eukaryota"/>
</dbReference>